<evidence type="ECO:0000259" key="2">
    <source>
        <dbReference type="Pfam" id="PF13529"/>
    </source>
</evidence>
<dbReference type="Gene3D" id="3.90.70.10">
    <property type="entry name" value="Cysteine proteinases"/>
    <property type="match status" value="1"/>
</dbReference>
<keyword evidence="1" id="KW-0732">Signal</keyword>
<evidence type="ECO:0000313" key="3">
    <source>
        <dbReference type="EMBL" id="BED91522.1"/>
    </source>
</evidence>
<protein>
    <submittedName>
        <fullName evidence="3">C39 family peptidase</fullName>
    </submittedName>
</protein>
<dbReference type="PANTHER" id="PTHR37806:SF1">
    <property type="entry name" value="PEPTIDASE C39-LIKE DOMAIN-CONTAINING PROTEIN"/>
    <property type="match status" value="1"/>
</dbReference>
<dbReference type="InterPro" id="IPR039564">
    <property type="entry name" value="Peptidase_C39-like"/>
</dbReference>
<proteinExistence type="predicted"/>
<dbReference type="PANTHER" id="PTHR37806">
    <property type="entry name" value="LMO0724 PROTEIN"/>
    <property type="match status" value="1"/>
</dbReference>
<accession>A0AA48I250</accession>
<name>A0AA48I250_9FIRM</name>
<feature type="domain" description="Peptidase C39-like" evidence="2">
    <location>
        <begin position="51"/>
        <end position="229"/>
    </location>
</feature>
<feature type="signal peptide" evidence="1">
    <location>
        <begin position="1"/>
        <end position="28"/>
    </location>
</feature>
<gene>
    <name evidence="3" type="ORF">CfP315_0009</name>
</gene>
<evidence type="ECO:0000256" key="1">
    <source>
        <dbReference type="SAM" id="SignalP"/>
    </source>
</evidence>
<dbReference type="AlphaFoldDB" id="A0AA48I250"/>
<dbReference type="Proteomes" id="UP001337580">
    <property type="component" value="Chromosome"/>
</dbReference>
<sequence length="259" mass="29558">MNNKFVVKGLFSLVALCATPNLILSAKASNEHLSSITSEIQTTEMPTKLISVPYINQNEIVFGCEAVSSTMLLQYYGYEISEKDFTDNYLIRKNWYKDDNGQAYGPDPHAAYSGDPYIEYGENCGFGSFAPSTAKSIGRVLDDTKHEVKNTTGVSLIDLKKNYIDKDTPVLIWTTMGMEETSCGRSWIINYIDENSPYKIGDEFTWMRNEHCLVFVGYDDNNYYFNDPYKNHGLIHYEKDLVNQRFLEMGKQSVVILKK</sequence>
<organism evidence="3">
    <name type="scientific">Candidatus Improbicoccus pseudotrichonymphae</name>
    <dbReference type="NCBI Taxonomy" id="3033792"/>
    <lineage>
        <taxon>Bacteria</taxon>
        <taxon>Bacillati</taxon>
        <taxon>Bacillota</taxon>
        <taxon>Clostridia</taxon>
        <taxon>Candidatus Improbicoccus</taxon>
    </lineage>
</organism>
<reference evidence="3" key="1">
    <citation type="journal article" date="2023" name="ISME J.">
        <title>Emergence of putative energy parasites within Clostridia revealed by genome analysis of a novel endosymbiotic clade.</title>
        <authorList>
            <person name="Takahashi K."/>
            <person name="Kuwahara H."/>
            <person name="Horikawa Y."/>
            <person name="Izawa K."/>
            <person name="Kato D."/>
            <person name="Inagaki T."/>
            <person name="Yuki M."/>
            <person name="Ohkuma M."/>
            <person name="Hongoh Y."/>
        </authorList>
    </citation>
    <scope>NUCLEOTIDE SEQUENCE</scope>
    <source>
        <strain evidence="3">CfP3-15</strain>
    </source>
</reference>
<dbReference type="EMBL" id="AP027924">
    <property type="protein sequence ID" value="BED91522.1"/>
    <property type="molecule type" value="Genomic_DNA"/>
</dbReference>
<feature type="chain" id="PRO_5041357849" evidence="1">
    <location>
        <begin position="29"/>
        <end position="259"/>
    </location>
</feature>
<dbReference type="Pfam" id="PF13529">
    <property type="entry name" value="Peptidase_C39_2"/>
    <property type="match status" value="1"/>
</dbReference>
<dbReference type="KEGG" id="ips:CfP315_0009"/>